<accession>A0A2Z4GAR3</accession>
<reference evidence="1 2" key="1">
    <citation type="submission" date="2018-05" db="EMBL/GenBank/DDBJ databases">
        <title>Complete genome sequence of Arcticibacterium luteifluviistationis SM1504T, a cytophagaceae bacterium isolated from Arctic surface seawater.</title>
        <authorList>
            <person name="Li Y."/>
            <person name="Qin Q.-L."/>
        </authorList>
    </citation>
    <scope>NUCLEOTIDE SEQUENCE [LARGE SCALE GENOMIC DNA]</scope>
    <source>
        <strain evidence="1 2">SM1504</strain>
    </source>
</reference>
<name>A0A2Z4GAR3_9BACT</name>
<dbReference type="RefSeq" id="WP_111371365.1">
    <property type="nucleotide sequence ID" value="NZ_CP029480.1"/>
</dbReference>
<dbReference type="AlphaFoldDB" id="A0A2Z4GAR3"/>
<dbReference type="OrthoDB" id="5431540at2"/>
<sequence length="345" mass="39941">MLTCLGLEAQITLSLSSKNYNFGENGYYYGEVIDTRPSKYFLGKLYNRNGVTDDLEIRGGTEKAFLNQTESNFIRRSNSTALIAEITDLNFKETRRRDGLISGKATIRLSIYTVHEGDTSLICKPYSSSLYERSLNNLKEESFEPILNQMWFSCLEFVDNYVKLNKSRIEAFNEGVEIIILPYEARNTRDTVHYNSRKVTWDDFKAEPRRQSRYAAAIFPTIALGSKLTVRNGRLTAILSPQVFMIQSQSWAKSVARNKESLEHEQIHFDITKVVMDRLIVKLREINANTMDDLSSYIQYEYLQAFREMNKLQDAYDSESNHNLNKVKQAEWAKKVKDWLAEGNF</sequence>
<proteinExistence type="predicted"/>
<keyword evidence="2" id="KW-1185">Reference proteome</keyword>
<organism evidence="1 2">
    <name type="scientific">Arcticibacterium luteifluviistationis</name>
    <dbReference type="NCBI Taxonomy" id="1784714"/>
    <lineage>
        <taxon>Bacteria</taxon>
        <taxon>Pseudomonadati</taxon>
        <taxon>Bacteroidota</taxon>
        <taxon>Cytophagia</taxon>
        <taxon>Cytophagales</taxon>
        <taxon>Leadbetterellaceae</taxon>
        <taxon>Arcticibacterium</taxon>
    </lineage>
</organism>
<protein>
    <recommendedName>
        <fullName evidence="3">DUF922 domain-containing protein</fullName>
    </recommendedName>
</protein>
<evidence type="ECO:0000313" key="2">
    <source>
        <dbReference type="Proteomes" id="UP000249873"/>
    </source>
</evidence>
<dbReference type="Proteomes" id="UP000249873">
    <property type="component" value="Chromosome"/>
</dbReference>
<dbReference type="KEGG" id="als:DJ013_08645"/>
<evidence type="ECO:0000313" key="1">
    <source>
        <dbReference type="EMBL" id="AWV98234.1"/>
    </source>
</evidence>
<evidence type="ECO:0008006" key="3">
    <source>
        <dbReference type="Google" id="ProtNLM"/>
    </source>
</evidence>
<dbReference type="EMBL" id="CP029480">
    <property type="protein sequence ID" value="AWV98234.1"/>
    <property type="molecule type" value="Genomic_DNA"/>
</dbReference>
<gene>
    <name evidence="1" type="ORF">DJ013_08645</name>
</gene>